<evidence type="ECO:0000313" key="8">
    <source>
        <dbReference type="EMBL" id="OQS02763.1"/>
    </source>
</evidence>
<sequence>MLGRAAVTLLLIAFLGFARGDGAEALTVDNFDTRTAEGVWLIKFYAPWCGHCKSLAPTFDKLPSDPAIQGKDIHIGKVDCTVHKTVCMRFDVKSYPTIKAIAHKLSFDYAGQRDSKHLIDFVTGGYTKIGGEEILAQPEFDRRQAEMEKEMAEAEKNSLVVSLTTASFDEHVHDKSEPWLLKFYAPWCGHCKRLAPVWDKLSASFKESGSSTKVGKIDCTKYRRVCSRFGVSGYPSLFFVKDGQVYKYEGPRTIDGFNEFISSGYTKAENIGAIPDESIAGALVDGLLEWATEHTLWAVLAGILALAIIVAILVALLDYCMGEEEYHVPKDRLREAEALLKKHQEDEQEEKEKLVDGVNKAN</sequence>
<dbReference type="PANTHER" id="PTHR45672">
    <property type="entry name" value="PROTEIN DISULFIDE-ISOMERASE C17H9.14C-RELATED"/>
    <property type="match status" value="1"/>
</dbReference>
<dbReference type="PANTHER" id="PTHR45672:SF11">
    <property type="entry name" value="PROTEIN DISULFIDE-ISOMERASE C17H9.14C"/>
    <property type="match status" value="1"/>
</dbReference>
<feature type="domain" description="Thioredoxin" evidence="7">
    <location>
        <begin position="17"/>
        <end position="127"/>
    </location>
</feature>
<dbReference type="OrthoDB" id="10264505at2759"/>
<evidence type="ECO:0000256" key="5">
    <source>
        <dbReference type="SAM" id="Phobius"/>
    </source>
</evidence>
<dbReference type="InterPro" id="IPR036249">
    <property type="entry name" value="Thioredoxin-like_sf"/>
</dbReference>
<reference evidence="8 9" key="1">
    <citation type="journal article" date="2014" name="Genome Biol. Evol.">
        <title>The secreted proteins of Achlya hypogyna and Thraustotheca clavata identify the ancestral oomycete secretome and reveal gene acquisitions by horizontal gene transfer.</title>
        <authorList>
            <person name="Misner I."/>
            <person name="Blouin N."/>
            <person name="Leonard G."/>
            <person name="Richards T.A."/>
            <person name="Lane C.E."/>
        </authorList>
    </citation>
    <scope>NUCLEOTIDE SEQUENCE [LARGE SCALE GENOMIC DNA]</scope>
    <source>
        <strain evidence="8 9">ATCC 34112</strain>
    </source>
</reference>
<dbReference type="CDD" id="cd02961">
    <property type="entry name" value="PDI_a_family"/>
    <property type="match status" value="2"/>
</dbReference>
<accession>A0A1V9ZXL2</accession>
<dbReference type="PRINTS" id="PR00421">
    <property type="entry name" value="THIOREDOXIN"/>
</dbReference>
<name>A0A1V9ZXL2_9STRA</name>
<feature type="chain" id="PRO_5012528965" evidence="6">
    <location>
        <begin position="26"/>
        <end position="362"/>
    </location>
</feature>
<keyword evidence="5" id="KW-0472">Membrane</keyword>
<dbReference type="STRING" id="74557.A0A1V9ZXL2"/>
<dbReference type="InterPro" id="IPR017937">
    <property type="entry name" value="Thioredoxin_CS"/>
</dbReference>
<evidence type="ECO:0000256" key="1">
    <source>
        <dbReference type="ARBA" id="ARBA00006347"/>
    </source>
</evidence>
<evidence type="ECO:0000256" key="6">
    <source>
        <dbReference type="SAM" id="SignalP"/>
    </source>
</evidence>
<dbReference type="InterPro" id="IPR005788">
    <property type="entry name" value="PDI_thioredoxin-like_dom"/>
</dbReference>
<keyword evidence="3" id="KW-0677">Repeat</keyword>
<keyword evidence="5" id="KW-0812">Transmembrane</keyword>
<evidence type="ECO:0000256" key="3">
    <source>
        <dbReference type="ARBA" id="ARBA00022737"/>
    </source>
</evidence>
<evidence type="ECO:0000313" key="9">
    <source>
        <dbReference type="Proteomes" id="UP000243217"/>
    </source>
</evidence>
<dbReference type="InterPro" id="IPR013766">
    <property type="entry name" value="Thioredoxin_domain"/>
</dbReference>
<comment type="caution">
    <text evidence="8">The sequence shown here is derived from an EMBL/GenBank/DDBJ whole genome shotgun (WGS) entry which is preliminary data.</text>
</comment>
<protein>
    <submittedName>
        <fullName evidence="8">Thioredoxin</fullName>
    </submittedName>
</protein>
<evidence type="ECO:0000256" key="4">
    <source>
        <dbReference type="RuleBase" id="RU004208"/>
    </source>
</evidence>
<organism evidence="8 9">
    <name type="scientific">Thraustotheca clavata</name>
    <dbReference type="NCBI Taxonomy" id="74557"/>
    <lineage>
        <taxon>Eukaryota</taxon>
        <taxon>Sar</taxon>
        <taxon>Stramenopiles</taxon>
        <taxon>Oomycota</taxon>
        <taxon>Saprolegniomycetes</taxon>
        <taxon>Saprolegniales</taxon>
        <taxon>Achlyaceae</taxon>
        <taxon>Thraustotheca</taxon>
    </lineage>
</organism>
<dbReference type="AlphaFoldDB" id="A0A1V9ZXL2"/>
<comment type="similarity">
    <text evidence="1 4">Belongs to the protein disulfide isomerase family.</text>
</comment>
<dbReference type="PROSITE" id="PS51352">
    <property type="entry name" value="THIOREDOXIN_2"/>
    <property type="match status" value="2"/>
</dbReference>
<dbReference type="PROSITE" id="PS00194">
    <property type="entry name" value="THIOREDOXIN_1"/>
    <property type="match status" value="2"/>
</dbReference>
<keyword evidence="2 6" id="KW-0732">Signal</keyword>
<dbReference type="GO" id="GO:0006457">
    <property type="term" value="P:protein folding"/>
    <property type="evidence" value="ECO:0007669"/>
    <property type="project" value="TreeGrafter"/>
</dbReference>
<evidence type="ECO:0000256" key="2">
    <source>
        <dbReference type="ARBA" id="ARBA00022729"/>
    </source>
</evidence>
<keyword evidence="9" id="KW-1185">Reference proteome</keyword>
<feature type="domain" description="Thioredoxin" evidence="7">
    <location>
        <begin position="131"/>
        <end position="266"/>
    </location>
</feature>
<proteinExistence type="inferred from homology"/>
<dbReference type="Proteomes" id="UP000243217">
    <property type="component" value="Unassembled WGS sequence"/>
</dbReference>
<dbReference type="Pfam" id="PF00085">
    <property type="entry name" value="Thioredoxin"/>
    <property type="match status" value="2"/>
</dbReference>
<keyword evidence="5" id="KW-1133">Transmembrane helix</keyword>
<dbReference type="EMBL" id="JNBS01001080">
    <property type="protein sequence ID" value="OQS02763.1"/>
    <property type="molecule type" value="Genomic_DNA"/>
</dbReference>
<gene>
    <name evidence="8" type="ORF">THRCLA_04902</name>
</gene>
<evidence type="ECO:0000259" key="7">
    <source>
        <dbReference type="PROSITE" id="PS51352"/>
    </source>
</evidence>
<dbReference type="GO" id="GO:0003756">
    <property type="term" value="F:protein disulfide isomerase activity"/>
    <property type="evidence" value="ECO:0007669"/>
    <property type="project" value="InterPro"/>
</dbReference>
<dbReference type="NCBIfam" id="TIGR01126">
    <property type="entry name" value="pdi_dom"/>
    <property type="match status" value="1"/>
</dbReference>
<feature type="signal peptide" evidence="6">
    <location>
        <begin position="1"/>
        <end position="25"/>
    </location>
</feature>
<dbReference type="SUPFAM" id="SSF52833">
    <property type="entry name" value="Thioredoxin-like"/>
    <property type="match status" value="2"/>
</dbReference>
<dbReference type="GO" id="GO:0005783">
    <property type="term" value="C:endoplasmic reticulum"/>
    <property type="evidence" value="ECO:0007669"/>
    <property type="project" value="TreeGrafter"/>
</dbReference>
<dbReference type="Gene3D" id="3.40.30.10">
    <property type="entry name" value="Glutaredoxin"/>
    <property type="match status" value="2"/>
</dbReference>
<feature type="transmembrane region" description="Helical" evidence="5">
    <location>
        <begin position="296"/>
        <end position="317"/>
    </location>
</feature>
<dbReference type="InterPro" id="IPR051063">
    <property type="entry name" value="PDI"/>
</dbReference>